<proteinExistence type="predicted"/>
<evidence type="ECO:0008006" key="3">
    <source>
        <dbReference type="Google" id="ProtNLM"/>
    </source>
</evidence>
<dbReference type="PANTHER" id="PTHR34222:SF83">
    <property type="entry name" value="CCHC-TYPE DOMAIN-CONTAINING PROTEIN"/>
    <property type="match status" value="1"/>
</dbReference>
<protein>
    <recommendedName>
        <fullName evidence="3">Retrotransposon gag domain-containing protein</fullName>
    </recommendedName>
</protein>
<dbReference type="EMBL" id="OZ034816">
    <property type="protein sequence ID" value="CAL1377858.1"/>
    <property type="molecule type" value="Genomic_DNA"/>
</dbReference>
<name>A0AAV2DWS5_9ROSI</name>
<reference evidence="1 2" key="1">
    <citation type="submission" date="2024-04" db="EMBL/GenBank/DDBJ databases">
        <authorList>
            <person name="Fracassetti M."/>
        </authorList>
    </citation>
    <scope>NUCLEOTIDE SEQUENCE [LARGE SCALE GENOMIC DNA]</scope>
</reference>
<dbReference type="PANTHER" id="PTHR34222">
    <property type="entry name" value="GAG_PRE-INTEGRS DOMAIN-CONTAINING PROTEIN"/>
    <property type="match status" value="1"/>
</dbReference>
<evidence type="ECO:0000313" key="1">
    <source>
        <dbReference type="EMBL" id="CAL1377858.1"/>
    </source>
</evidence>
<keyword evidence="2" id="KW-1185">Reference proteome</keyword>
<sequence length="186" mass="21253">MWRHLTALYSTVNPARQFEIQMSIARLEQGDKSVTEYFNLAQELWTEQDLIRAVLRPHAAMTEDAIIERQRTRILEFLMRLRPEFEGVRSALLHKEELKFDGVLATLVCEETRIRTQVVIDQRPGEGETLLAVANSAIRGTRSNSLVLAVDHPPTIGDLFAMFREHLLLINLAKVERLGAVLVPRL</sequence>
<gene>
    <name evidence="1" type="ORF">LTRI10_LOCUS19479</name>
</gene>
<accession>A0AAV2DWS5</accession>
<organism evidence="1 2">
    <name type="scientific">Linum trigynum</name>
    <dbReference type="NCBI Taxonomy" id="586398"/>
    <lineage>
        <taxon>Eukaryota</taxon>
        <taxon>Viridiplantae</taxon>
        <taxon>Streptophyta</taxon>
        <taxon>Embryophyta</taxon>
        <taxon>Tracheophyta</taxon>
        <taxon>Spermatophyta</taxon>
        <taxon>Magnoliopsida</taxon>
        <taxon>eudicotyledons</taxon>
        <taxon>Gunneridae</taxon>
        <taxon>Pentapetalae</taxon>
        <taxon>rosids</taxon>
        <taxon>fabids</taxon>
        <taxon>Malpighiales</taxon>
        <taxon>Linaceae</taxon>
        <taxon>Linum</taxon>
    </lineage>
</organism>
<evidence type="ECO:0000313" key="2">
    <source>
        <dbReference type="Proteomes" id="UP001497516"/>
    </source>
</evidence>
<dbReference type="AlphaFoldDB" id="A0AAV2DWS5"/>
<dbReference type="Proteomes" id="UP001497516">
    <property type="component" value="Chromosome 3"/>
</dbReference>